<gene>
    <name evidence="2" type="primary">jg22324</name>
    <name evidence="2" type="ORF">PAEG_LOCUS5553</name>
</gene>
<feature type="signal peptide" evidence="1">
    <location>
        <begin position="1"/>
        <end position="18"/>
    </location>
</feature>
<sequence length="79" mass="8590">MWFLPCILLAGWVAESDGSRAHFSNISHEFTTPADEIGPMLPDEGMQTSTVVAGLMPDSFAEMFNFLDGDSFGIGKAFE</sequence>
<protein>
    <submittedName>
        <fullName evidence="2">Jg22324 protein</fullName>
    </submittedName>
</protein>
<evidence type="ECO:0000313" key="2">
    <source>
        <dbReference type="EMBL" id="CAH2217669.1"/>
    </source>
</evidence>
<proteinExistence type="predicted"/>
<keyword evidence="3" id="KW-1185">Reference proteome</keyword>
<name>A0A8S4QTX5_9NEOP</name>
<keyword evidence="1" id="KW-0732">Signal</keyword>
<comment type="caution">
    <text evidence="2">The sequence shown here is derived from an EMBL/GenBank/DDBJ whole genome shotgun (WGS) entry which is preliminary data.</text>
</comment>
<accession>A0A8S4QTX5</accession>
<organism evidence="2 3">
    <name type="scientific">Pararge aegeria aegeria</name>
    <dbReference type="NCBI Taxonomy" id="348720"/>
    <lineage>
        <taxon>Eukaryota</taxon>
        <taxon>Metazoa</taxon>
        <taxon>Ecdysozoa</taxon>
        <taxon>Arthropoda</taxon>
        <taxon>Hexapoda</taxon>
        <taxon>Insecta</taxon>
        <taxon>Pterygota</taxon>
        <taxon>Neoptera</taxon>
        <taxon>Endopterygota</taxon>
        <taxon>Lepidoptera</taxon>
        <taxon>Glossata</taxon>
        <taxon>Ditrysia</taxon>
        <taxon>Papilionoidea</taxon>
        <taxon>Nymphalidae</taxon>
        <taxon>Satyrinae</taxon>
        <taxon>Satyrini</taxon>
        <taxon>Parargina</taxon>
        <taxon>Pararge</taxon>
    </lineage>
</organism>
<feature type="chain" id="PRO_5035763479" evidence="1">
    <location>
        <begin position="19"/>
        <end position="79"/>
    </location>
</feature>
<evidence type="ECO:0000313" key="3">
    <source>
        <dbReference type="Proteomes" id="UP000838756"/>
    </source>
</evidence>
<dbReference type="OrthoDB" id="5982228at2759"/>
<dbReference type="EMBL" id="CAKXAJ010018379">
    <property type="protein sequence ID" value="CAH2217669.1"/>
    <property type="molecule type" value="Genomic_DNA"/>
</dbReference>
<reference evidence="2" key="1">
    <citation type="submission" date="2022-03" db="EMBL/GenBank/DDBJ databases">
        <authorList>
            <person name="Lindestad O."/>
        </authorList>
    </citation>
    <scope>NUCLEOTIDE SEQUENCE</scope>
</reference>
<dbReference type="AlphaFoldDB" id="A0A8S4QTX5"/>
<dbReference type="Proteomes" id="UP000838756">
    <property type="component" value="Unassembled WGS sequence"/>
</dbReference>
<evidence type="ECO:0000256" key="1">
    <source>
        <dbReference type="SAM" id="SignalP"/>
    </source>
</evidence>